<reference evidence="12 13" key="1">
    <citation type="submission" date="2019-10" db="EMBL/GenBank/DDBJ databases">
        <title>Assembly and Annotation for the nematode Trichostrongylus colubriformis.</title>
        <authorList>
            <person name="Martin J."/>
        </authorList>
    </citation>
    <scope>NUCLEOTIDE SEQUENCE [LARGE SCALE GENOMIC DNA]</scope>
    <source>
        <strain evidence="12">G859</strain>
        <tissue evidence="12">Whole worm</tissue>
    </source>
</reference>
<dbReference type="PROSITE" id="PS01187">
    <property type="entry name" value="EGF_CA"/>
    <property type="match status" value="1"/>
</dbReference>
<dbReference type="InterPro" id="IPR002172">
    <property type="entry name" value="LDrepeatLR_classA_rpt"/>
</dbReference>
<dbReference type="PROSITE" id="PS50068">
    <property type="entry name" value="LDLRA_2"/>
    <property type="match status" value="4"/>
</dbReference>
<evidence type="ECO:0000256" key="6">
    <source>
        <dbReference type="ARBA" id="ARBA00023157"/>
    </source>
</evidence>
<dbReference type="SMART" id="SM00192">
    <property type="entry name" value="LDLa"/>
    <property type="match status" value="4"/>
</dbReference>
<feature type="disulfide bond" evidence="9">
    <location>
        <begin position="40"/>
        <end position="55"/>
    </location>
</feature>
<dbReference type="PRINTS" id="PR00261">
    <property type="entry name" value="LDLRECEPTOR"/>
</dbReference>
<feature type="domain" description="EGF-like calcium-binding" evidence="10">
    <location>
        <begin position="248"/>
        <end position="286"/>
    </location>
</feature>
<evidence type="ECO:0000256" key="3">
    <source>
        <dbReference type="ARBA" id="ARBA00022737"/>
    </source>
</evidence>
<dbReference type="SUPFAM" id="SSF57196">
    <property type="entry name" value="EGF/Laminin"/>
    <property type="match status" value="2"/>
</dbReference>
<dbReference type="PROSITE" id="PS01209">
    <property type="entry name" value="LDLRA_1"/>
    <property type="match status" value="3"/>
</dbReference>
<feature type="disulfide bond" evidence="9">
    <location>
        <begin position="71"/>
        <end position="83"/>
    </location>
</feature>
<keyword evidence="5" id="KW-0472">Membrane</keyword>
<dbReference type="SMART" id="SM00179">
    <property type="entry name" value="EGF_CA"/>
    <property type="match status" value="2"/>
</dbReference>
<dbReference type="Gene3D" id="2.10.25.10">
    <property type="entry name" value="Laminin"/>
    <property type="match status" value="2"/>
</dbReference>
<comment type="caution">
    <text evidence="12">The sequence shown here is derived from an EMBL/GenBank/DDBJ whole genome shotgun (WGS) entry which is preliminary data.</text>
</comment>
<feature type="domain" description="EGF-like calcium-binding" evidence="10">
    <location>
        <begin position="209"/>
        <end position="247"/>
    </location>
</feature>
<dbReference type="Pfam" id="PF14670">
    <property type="entry name" value="FXa_inhibition"/>
    <property type="match status" value="1"/>
</dbReference>
<evidence type="ECO:0000256" key="5">
    <source>
        <dbReference type="ARBA" id="ARBA00023136"/>
    </source>
</evidence>
<dbReference type="EMBL" id="WIXE01018839">
    <property type="protein sequence ID" value="KAK5970554.1"/>
    <property type="molecule type" value="Genomic_DNA"/>
</dbReference>
<evidence type="ECO:0000256" key="1">
    <source>
        <dbReference type="ARBA" id="ARBA00004167"/>
    </source>
</evidence>
<dbReference type="Pfam" id="PF00057">
    <property type="entry name" value="Ldl_recept_a"/>
    <property type="match status" value="4"/>
</dbReference>
<dbReference type="InterPro" id="IPR051221">
    <property type="entry name" value="LDLR-related"/>
</dbReference>
<dbReference type="InterPro" id="IPR000742">
    <property type="entry name" value="EGF"/>
</dbReference>
<dbReference type="InterPro" id="IPR036055">
    <property type="entry name" value="LDL_receptor-like_sf"/>
</dbReference>
<keyword evidence="7 12" id="KW-0675">Receptor</keyword>
<evidence type="ECO:0000313" key="13">
    <source>
        <dbReference type="Proteomes" id="UP001331761"/>
    </source>
</evidence>
<feature type="non-terminal residue" evidence="12">
    <location>
        <position position="287"/>
    </location>
</feature>
<protein>
    <submittedName>
        <fullName evidence="12">Low-density lipoprotein receptor domain class A</fullName>
    </submittedName>
</protein>
<dbReference type="SUPFAM" id="SSF57424">
    <property type="entry name" value="LDL receptor-like module"/>
    <property type="match status" value="4"/>
</dbReference>
<organism evidence="12 13">
    <name type="scientific">Trichostrongylus colubriformis</name>
    <name type="common">Black scour worm</name>
    <dbReference type="NCBI Taxonomy" id="6319"/>
    <lineage>
        <taxon>Eukaryota</taxon>
        <taxon>Metazoa</taxon>
        <taxon>Ecdysozoa</taxon>
        <taxon>Nematoda</taxon>
        <taxon>Chromadorea</taxon>
        <taxon>Rhabditida</taxon>
        <taxon>Rhabditina</taxon>
        <taxon>Rhabditomorpha</taxon>
        <taxon>Strongyloidea</taxon>
        <taxon>Trichostrongylidae</taxon>
        <taxon>Trichostrongylus</taxon>
    </lineage>
</organism>
<sequence length="287" mass="31252">MQLYSVLFRYDESHCSYLHTCPEGDFICRSGDCVSSHFKCDGEIDCPGGEDERGCEFLSAFVPSASIPTTCPDHMFQCRHGPCIARAYLCDGEADCPLGEDERNCSRSDENPTARSGPAGCDPGMVMCADRTACFPKHWICDGEPDCLDGSDESDCAMSVENFLAETITELCHPGEHRCGGGSKCIPVNRTCDGTLDCPNGDDEGPLCNECEVRRTPCEHKCVNTPSGSRCICPHGSVLNPDEYTCAQKDECSTPEGKQCQHYCEDRHASYRCTCAPGYQLGTDGHS</sequence>
<keyword evidence="13" id="KW-1185">Reference proteome</keyword>
<evidence type="ECO:0000256" key="4">
    <source>
        <dbReference type="ARBA" id="ARBA00022989"/>
    </source>
</evidence>
<keyword evidence="2" id="KW-0812">Transmembrane</keyword>
<dbReference type="Gene3D" id="4.10.400.10">
    <property type="entry name" value="Low-density Lipoprotein Receptor"/>
    <property type="match status" value="4"/>
</dbReference>
<dbReference type="InterPro" id="IPR018097">
    <property type="entry name" value="EGF_Ca-bd_CS"/>
</dbReference>
<feature type="domain" description="EGF-like" evidence="11">
    <location>
        <begin position="210"/>
        <end position="247"/>
    </location>
</feature>
<dbReference type="GO" id="GO:0043235">
    <property type="term" value="C:receptor complex"/>
    <property type="evidence" value="ECO:0007669"/>
    <property type="project" value="TreeGrafter"/>
</dbReference>
<feature type="disulfide bond" evidence="9">
    <location>
        <begin position="78"/>
        <end position="96"/>
    </location>
</feature>
<accession>A0AAN8F6X2</accession>
<evidence type="ECO:0000259" key="10">
    <source>
        <dbReference type="SMART" id="SM00179"/>
    </source>
</evidence>
<keyword evidence="12" id="KW-0449">Lipoprotein</keyword>
<feature type="domain" description="EGF-like" evidence="11">
    <location>
        <begin position="251"/>
        <end position="286"/>
    </location>
</feature>
<dbReference type="Proteomes" id="UP001331761">
    <property type="component" value="Unassembled WGS sequence"/>
</dbReference>
<feature type="disulfide bond" evidence="9">
    <location>
        <begin position="28"/>
        <end position="46"/>
    </location>
</feature>
<evidence type="ECO:0000256" key="2">
    <source>
        <dbReference type="ARBA" id="ARBA00022692"/>
    </source>
</evidence>
<evidence type="ECO:0000256" key="7">
    <source>
        <dbReference type="ARBA" id="ARBA00023170"/>
    </source>
</evidence>
<keyword evidence="8" id="KW-0325">Glycoprotein</keyword>
<keyword evidence="4" id="KW-1133">Transmembrane helix</keyword>
<comment type="subcellular location">
    <subcellularLocation>
        <location evidence="1">Membrane</location>
        <topology evidence="1">Single-pass membrane protein</topology>
    </subcellularLocation>
</comment>
<dbReference type="CDD" id="cd00112">
    <property type="entry name" value="LDLa"/>
    <property type="match status" value="4"/>
</dbReference>
<evidence type="ECO:0000313" key="12">
    <source>
        <dbReference type="EMBL" id="KAK5970554.1"/>
    </source>
</evidence>
<dbReference type="GO" id="GO:0005509">
    <property type="term" value="F:calcium ion binding"/>
    <property type="evidence" value="ECO:0007669"/>
    <property type="project" value="InterPro"/>
</dbReference>
<proteinExistence type="predicted"/>
<feature type="disulfide bond" evidence="9">
    <location>
        <begin position="21"/>
        <end position="33"/>
    </location>
</feature>
<dbReference type="GO" id="GO:0005886">
    <property type="term" value="C:plasma membrane"/>
    <property type="evidence" value="ECO:0007669"/>
    <property type="project" value="TreeGrafter"/>
</dbReference>
<dbReference type="AlphaFoldDB" id="A0AAN8F6X2"/>
<feature type="disulfide bond" evidence="9">
    <location>
        <begin position="90"/>
        <end position="105"/>
    </location>
</feature>
<gene>
    <name evidence="12" type="ORF">GCK32_014555</name>
</gene>
<feature type="disulfide bond" evidence="9">
    <location>
        <begin position="141"/>
        <end position="156"/>
    </location>
</feature>
<dbReference type="PANTHER" id="PTHR22722">
    <property type="entry name" value="LOW-DENSITY LIPOPROTEIN RECEPTOR-RELATED PROTEIN 2-RELATED"/>
    <property type="match status" value="1"/>
</dbReference>
<dbReference type="InterPro" id="IPR023415">
    <property type="entry name" value="LDLR_class-A_CS"/>
</dbReference>
<evidence type="ECO:0000256" key="8">
    <source>
        <dbReference type="ARBA" id="ARBA00023180"/>
    </source>
</evidence>
<keyword evidence="6 9" id="KW-1015">Disulfide bond</keyword>
<keyword evidence="3" id="KW-0677">Repeat</keyword>
<dbReference type="InterPro" id="IPR001881">
    <property type="entry name" value="EGF-like_Ca-bd_dom"/>
</dbReference>
<evidence type="ECO:0000259" key="11">
    <source>
        <dbReference type="SMART" id="SM00181"/>
    </source>
</evidence>
<name>A0AAN8F6X2_TRICO</name>
<comment type="caution">
    <text evidence="9">Lacks conserved residue(s) required for the propagation of feature annotation.</text>
</comment>
<dbReference type="SMART" id="SM00181">
    <property type="entry name" value="EGF"/>
    <property type="match status" value="2"/>
</dbReference>
<evidence type="ECO:0000256" key="9">
    <source>
        <dbReference type="PROSITE-ProRule" id="PRU00124"/>
    </source>
</evidence>